<dbReference type="SUPFAM" id="SSF57903">
    <property type="entry name" value="FYVE/PHD zinc finger"/>
    <property type="match status" value="1"/>
</dbReference>
<evidence type="ECO:0000256" key="1">
    <source>
        <dbReference type="ARBA" id="ARBA00004123"/>
    </source>
</evidence>
<evidence type="ECO:0000256" key="5">
    <source>
        <dbReference type="PROSITE-ProRule" id="PRU00175"/>
    </source>
</evidence>
<evidence type="ECO:0000313" key="9">
    <source>
        <dbReference type="EMBL" id="EQC31408.1"/>
    </source>
</evidence>
<evidence type="ECO:0000259" key="7">
    <source>
        <dbReference type="PROSITE" id="PS50016"/>
    </source>
</evidence>
<sequence length="304" mass="33904">MAARLEYSWSTEYKNDKRVLGMRDACKAILLMLNKDDAELPDPSIRGYATSTKKARVAAPPAKPKPAVAAPKVAVKVDRRPRKAPSVPDDGSSTADSDYIARGTFTNPMDDMSEYESDDSLPPPRLAPKIYEKVEVDEDDNGDDDSDDENADKACQICNLNENDSQSLICDTCEDVFHTYCVGLADVPENDWFCPTCLGAEYHRLTQQFATEPLSVLNSWLVHACGCDARNDVCKSPSLARICVFFKRLVRSLARTDGVLRTKFGMLLTHHIASCPEKLYCPVPLCNQMRRRKAKVQIRAVELH</sequence>
<gene>
    <name evidence="9" type="ORF">SDRG_11009</name>
</gene>
<dbReference type="OMA" id="WSTEYKN"/>
<name>T0RGJ9_SAPDV</name>
<dbReference type="Proteomes" id="UP000030762">
    <property type="component" value="Unassembled WGS sequence"/>
</dbReference>
<accession>T0RGJ9</accession>
<dbReference type="InterPro" id="IPR001965">
    <property type="entry name" value="Znf_PHD"/>
</dbReference>
<keyword evidence="4" id="KW-0862">Zinc</keyword>
<comment type="subcellular location">
    <subcellularLocation>
        <location evidence="1">Nucleus</location>
    </subcellularLocation>
</comment>
<feature type="region of interest" description="Disordered" evidence="6">
    <location>
        <begin position="51"/>
        <end position="126"/>
    </location>
</feature>
<dbReference type="GO" id="GO:0000785">
    <property type="term" value="C:chromatin"/>
    <property type="evidence" value="ECO:0007669"/>
    <property type="project" value="TreeGrafter"/>
</dbReference>
<dbReference type="PROSITE" id="PS50089">
    <property type="entry name" value="ZF_RING_2"/>
    <property type="match status" value="1"/>
</dbReference>
<dbReference type="SMART" id="SM00249">
    <property type="entry name" value="PHD"/>
    <property type="match status" value="1"/>
</dbReference>
<dbReference type="VEuPathDB" id="FungiDB:SDRG_11009"/>
<dbReference type="InterPro" id="IPR013083">
    <property type="entry name" value="Znf_RING/FYVE/PHD"/>
</dbReference>
<dbReference type="Pfam" id="PF00628">
    <property type="entry name" value="PHD"/>
    <property type="match status" value="1"/>
</dbReference>
<dbReference type="OrthoDB" id="432829at2759"/>
<dbReference type="STRING" id="1156394.T0RGJ9"/>
<dbReference type="InParanoid" id="T0RGJ9"/>
<dbReference type="PROSITE" id="PS01359">
    <property type="entry name" value="ZF_PHD_1"/>
    <property type="match status" value="1"/>
</dbReference>
<feature type="compositionally biased region" description="Low complexity" evidence="6">
    <location>
        <begin position="57"/>
        <end position="74"/>
    </location>
</feature>
<dbReference type="InterPro" id="IPR001841">
    <property type="entry name" value="Znf_RING"/>
</dbReference>
<dbReference type="GO" id="GO:0008270">
    <property type="term" value="F:zinc ion binding"/>
    <property type="evidence" value="ECO:0007669"/>
    <property type="project" value="UniProtKB-KW"/>
</dbReference>
<organism evidence="9 10">
    <name type="scientific">Saprolegnia diclina (strain VS20)</name>
    <dbReference type="NCBI Taxonomy" id="1156394"/>
    <lineage>
        <taxon>Eukaryota</taxon>
        <taxon>Sar</taxon>
        <taxon>Stramenopiles</taxon>
        <taxon>Oomycota</taxon>
        <taxon>Saprolegniomycetes</taxon>
        <taxon>Saprolegniales</taxon>
        <taxon>Saprolegniaceae</taxon>
        <taxon>Saprolegnia</taxon>
    </lineage>
</organism>
<evidence type="ECO:0000259" key="8">
    <source>
        <dbReference type="PROSITE" id="PS50089"/>
    </source>
</evidence>
<dbReference type="GO" id="GO:0005634">
    <property type="term" value="C:nucleus"/>
    <property type="evidence" value="ECO:0007669"/>
    <property type="project" value="UniProtKB-SubCell"/>
</dbReference>
<dbReference type="PANTHER" id="PTHR45915">
    <property type="entry name" value="TRANSCRIPTION INTERMEDIARY FACTOR"/>
    <property type="match status" value="1"/>
</dbReference>
<dbReference type="InterPro" id="IPR019786">
    <property type="entry name" value="Zinc_finger_PHD-type_CS"/>
</dbReference>
<keyword evidence="10" id="KW-1185">Reference proteome</keyword>
<dbReference type="InterPro" id="IPR011011">
    <property type="entry name" value="Znf_FYVE_PHD"/>
</dbReference>
<dbReference type="RefSeq" id="XP_008615249.1">
    <property type="nucleotide sequence ID" value="XM_008617027.1"/>
</dbReference>
<dbReference type="InterPro" id="IPR035898">
    <property type="entry name" value="TAZ_dom_sf"/>
</dbReference>
<evidence type="ECO:0008006" key="11">
    <source>
        <dbReference type="Google" id="ProtNLM"/>
    </source>
</evidence>
<evidence type="ECO:0000256" key="6">
    <source>
        <dbReference type="SAM" id="MobiDB-lite"/>
    </source>
</evidence>
<protein>
    <recommendedName>
        <fullName evidence="11">PHD-type domain-containing protein</fullName>
    </recommendedName>
</protein>
<dbReference type="Gene3D" id="1.20.1020.10">
    <property type="entry name" value="TAZ domain"/>
    <property type="match status" value="1"/>
</dbReference>
<dbReference type="Gene3D" id="3.30.40.10">
    <property type="entry name" value="Zinc/RING finger domain, C3HC4 (zinc finger)"/>
    <property type="match status" value="1"/>
</dbReference>
<evidence type="ECO:0000256" key="3">
    <source>
        <dbReference type="ARBA" id="ARBA00022771"/>
    </source>
</evidence>
<proteinExistence type="predicted"/>
<reference evidence="9 10" key="1">
    <citation type="submission" date="2012-04" db="EMBL/GenBank/DDBJ databases">
        <title>The Genome Sequence of Saprolegnia declina VS20.</title>
        <authorList>
            <consortium name="The Broad Institute Genome Sequencing Platform"/>
            <person name="Russ C."/>
            <person name="Nusbaum C."/>
            <person name="Tyler B."/>
            <person name="van West P."/>
            <person name="Dieguez-Uribeondo J."/>
            <person name="de Bruijn I."/>
            <person name="Tripathy S."/>
            <person name="Jiang R."/>
            <person name="Young S.K."/>
            <person name="Zeng Q."/>
            <person name="Gargeya S."/>
            <person name="Fitzgerald M."/>
            <person name="Haas B."/>
            <person name="Abouelleil A."/>
            <person name="Alvarado L."/>
            <person name="Arachchi H.M."/>
            <person name="Berlin A."/>
            <person name="Chapman S.B."/>
            <person name="Goldberg J."/>
            <person name="Griggs A."/>
            <person name="Gujja S."/>
            <person name="Hansen M."/>
            <person name="Howarth C."/>
            <person name="Imamovic A."/>
            <person name="Larimer J."/>
            <person name="McCowen C."/>
            <person name="Montmayeur A."/>
            <person name="Murphy C."/>
            <person name="Neiman D."/>
            <person name="Pearson M."/>
            <person name="Priest M."/>
            <person name="Roberts A."/>
            <person name="Saif S."/>
            <person name="Shea T."/>
            <person name="Sisk P."/>
            <person name="Sykes S."/>
            <person name="Wortman J."/>
            <person name="Nusbaum C."/>
            <person name="Birren B."/>
        </authorList>
    </citation>
    <scope>NUCLEOTIDE SEQUENCE [LARGE SCALE GENOMIC DNA]</scope>
    <source>
        <strain evidence="9 10">VS20</strain>
    </source>
</reference>
<dbReference type="GeneID" id="19951736"/>
<keyword evidence="2" id="KW-0479">Metal-binding</keyword>
<dbReference type="PANTHER" id="PTHR45915:SF2">
    <property type="entry name" value="TOUTATIS, ISOFORM E"/>
    <property type="match status" value="1"/>
</dbReference>
<dbReference type="SUPFAM" id="SSF57933">
    <property type="entry name" value="TAZ domain"/>
    <property type="match status" value="1"/>
</dbReference>
<evidence type="ECO:0000313" key="10">
    <source>
        <dbReference type="Proteomes" id="UP000030762"/>
    </source>
</evidence>
<evidence type="ECO:0000256" key="4">
    <source>
        <dbReference type="ARBA" id="ARBA00022833"/>
    </source>
</evidence>
<dbReference type="AlphaFoldDB" id="T0RGJ9"/>
<evidence type="ECO:0000256" key="2">
    <source>
        <dbReference type="ARBA" id="ARBA00022723"/>
    </source>
</evidence>
<dbReference type="InterPro" id="IPR019787">
    <property type="entry name" value="Znf_PHD-finger"/>
</dbReference>
<feature type="domain" description="PHD-type" evidence="7">
    <location>
        <begin position="152"/>
        <end position="200"/>
    </location>
</feature>
<keyword evidence="3 5" id="KW-0863">Zinc-finger</keyword>
<dbReference type="EMBL" id="JH767169">
    <property type="protein sequence ID" value="EQC31408.1"/>
    <property type="molecule type" value="Genomic_DNA"/>
</dbReference>
<dbReference type="PROSITE" id="PS50016">
    <property type="entry name" value="ZF_PHD_2"/>
    <property type="match status" value="1"/>
</dbReference>
<feature type="domain" description="RING-type" evidence="8">
    <location>
        <begin position="155"/>
        <end position="197"/>
    </location>
</feature>